<name>A0A1A9UWC9_GLOAU</name>
<dbReference type="EnsemblMetazoa" id="GAUT017921-RA">
    <property type="protein sequence ID" value="GAUT017921-PA"/>
    <property type="gene ID" value="GAUT017921"/>
</dbReference>
<dbReference type="VEuPathDB" id="VectorBase:GAUT017921"/>
<keyword evidence="2" id="KW-1185">Reference proteome</keyword>
<evidence type="ECO:0000313" key="2">
    <source>
        <dbReference type="Proteomes" id="UP000078200"/>
    </source>
</evidence>
<organism evidence="1 2">
    <name type="scientific">Glossina austeni</name>
    <name type="common">Savannah tsetse fly</name>
    <dbReference type="NCBI Taxonomy" id="7395"/>
    <lineage>
        <taxon>Eukaryota</taxon>
        <taxon>Metazoa</taxon>
        <taxon>Ecdysozoa</taxon>
        <taxon>Arthropoda</taxon>
        <taxon>Hexapoda</taxon>
        <taxon>Insecta</taxon>
        <taxon>Pterygota</taxon>
        <taxon>Neoptera</taxon>
        <taxon>Endopterygota</taxon>
        <taxon>Diptera</taxon>
        <taxon>Brachycera</taxon>
        <taxon>Muscomorpha</taxon>
        <taxon>Hippoboscoidea</taxon>
        <taxon>Glossinidae</taxon>
        <taxon>Glossina</taxon>
    </lineage>
</organism>
<dbReference type="Proteomes" id="UP000078200">
    <property type="component" value="Unassembled WGS sequence"/>
</dbReference>
<reference evidence="1" key="1">
    <citation type="submission" date="2020-05" db="UniProtKB">
        <authorList>
            <consortium name="EnsemblMetazoa"/>
        </authorList>
    </citation>
    <scope>IDENTIFICATION</scope>
    <source>
        <strain evidence="1">TTRI</strain>
    </source>
</reference>
<proteinExistence type="predicted"/>
<protein>
    <submittedName>
        <fullName evidence="1">Uncharacterized protein</fullName>
    </submittedName>
</protein>
<accession>A0A1A9UWC9</accession>
<sequence>MKFQKCRLSKRVSKVLLQPYNKVPAVLLLIYLTANVTLREFDAKFICGSAKTSGESLPLLEFLNNFLRRGKLFNIYSPEMSHFPSAFRNSTLLCCTSQEEQIKSARMYSTPGNLQEFGRHFDLSLEISSSRFPNIVCHVFHGF</sequence>
<evidence type="ECO:0000313" key="1">
    <source>
        <dbReference type="EnsemblMetazoa" id="GAUT017921-PA"/>
    </source>
</evidence>
<dbReference type="AlphaFoldDB" id="A0A1A9UWC9"/>